<dbReference type="Pfam" id="PF00108">
    <property type="entry name" value="Thiolase_N"/>
    <property type="match status" value="1"/>
</dbReference>
<dbReference type="GO" id="GO:0033812">
    <property type="term" value="F:3-oxoadipyl-CoA thiolase activity"/>
    <property type="evidence" value="ECO:0007669"/>
    <property type="project" value="UniProtKB-EC"/>
</dbReference>
<dbReference type="InterPro" id="IPR002155">
    <property type="entry name" value="Thiolase"/>
</dbReference>
<evidence type="ECO:0000256" key="3">
    <source>
        <dbReference type="ARBA" id="ARBA00022679"/>
    </source>
</evidence>
<protein>
    <submittedName>
        <fullName evidence="10">Beta-ketoadipyl-CoA thiolase</fullName>
        <ecNumber evidence="10">2.3.1.174</ecNumber>
    </submittedName>
</protein>
<feature type="active site" description="Proton acceptor" evidence="6">
    <location>
        <position position="388"/>
    </location>
</feature>
<reference evidence="10" key="1">
    <citation type="submission" date="2021-04" db="EMBL/GenBank/DDBJ databases">
        <authorList>
            <person name="Rodrigo-Torres L."/>
            <person name="Arahal R. D."/>
            <person name="Lucena T."/>
        </authorList>
    </citation>
    <scope>NUCLEOTIDE SEQUENCE</scope>
    <source>
        <strain evidence="10">AS29M-1</strain>
    </source>
</reference>
<dbReference type="InterPro" id="IPR020610">
    <property type="entry name" value="Thiolase_AS"/>
</dbReference>
<dbReference type="InterPro" id="IPR012793">
    <property type="entry name" value="PcaF"/>
</dbReference>
<keyword evidence="4 7" id="KW-0012">Acyltransferase</keyword>
<dbReference type="PIRSF" id="PIRSF000429">
    <property type="entry name" value="Ac-CoA_Ac_transf"/>
    <property type="match status" value="1"/>
</dbReference>
<evidence type="ECO:0000256" key="2">
    <source>
        <dbReference type="ARBA" id="ARBA00010982"/>
    </source>
</evidence>
<dbReference type="InterPro" id="IPR020616">
    <property type="entry name" value="Thiolase_N"/>
</dbReference>
<feature type="domain" description="Thiolase C-terminal" evidence="9">
    <location>
        <begin position="277"/>
        <end position="401"/>
    </location>
</feature>
<dbReference type="PROSITE" id="PS00099">
    <property type="entry name" value="THIOLASE_3"/>
    <property type="match status" value="1"/>
</dbReference>
<evidence type="ECO:0000256" key="4">
    <source>
        <dbReference type="ARBA" id="ARBA00023315"/>
    </source>
</evidence>
<dbReference type="CDD" id="cd00751">
    <property type="entry name" value="thiolase"/>
    <property type="match status" value="1"/>
</dbReference>
<keyword evidence="11" id="KW-1185">Reference proteome</keyword>
<dbReference type="PANTHER" id="PTHR43853">
    <property type="entry name" value="3-KETOACYL-COA THIOLASE, PEROXISOMAL"/>
    <property type="match status" value="1"/>
</dbReference>
<evidence type="ECO:0000259" key="8">
    <source>
        <dbReference type="Pfam" id="PF00108"/>
    </source>
</evidence>
<sequence length="402" mass="43064">MKAAYILDAIRTPVGNFGGTLAPVRADDLGAIVMKELVNRNPSMDVNEIEDVLFGCANQAGEDNRNVARMSLLLAGLPTTIGGETVNRLCSSGMASTINAHRAIAMGDGDLYITGGLEHMTRGPWVISKVSKPFGRDAEMHDSSFGWRFVNPKMKEMYGVDGMGVTAENLVEMYNISREDQDQFAYWSQMKAAKAQQSGRLAEEIIPVSIPQRKKDPIIFDQDEFIKPNTTLEKLGTLRAVFKREGGSVTAGNASGLNDGAAAILLGSEEAAKRNGLTPKARIVSSAVAGVEPRIMGIGPVEASRKALKRAGLTMDQMDIIELNEAFAAQSLACTRAMGLADNDPRINPNGGAIAIGHPLGMTGARILQTASIELHKQNKKYALVTMCIGVGQGYATVIERV</sequence>
<dbReference type="Gene3D" id="3.40.47.10">
    <property type="match status" value="1"/>
</dbReference>
<dbReference type="AlphaFoldDB" id="A0A916JK40"/>
<feature type="domain" description="Thiolase N-terminal" evidence="8">
    <location>
        <begin position="5"/>
        <end position="270"/>
    </location>
</feature>
<dbReference type="FunFam" id="3.40.47.10:FF:000010">
    <property type="entry name" value="Acetyl-CoA acetyltransferase (Thiolase)"/>
    <property type="match status" value="1"/>
</dbReference>
<accession>A0A916JK40</accession>
<dbReference type="RefSeq" id="WP_258540504.1">
    <property type="nucleotide sequence ID" value="NZ_OU015584.1"/>
</dbReference>
<dbReference type="PANTHER" id="PTHR43853:SF11">
    <property type="entry name" value="3-KETOACYL-COA THIOLASE FADA"/>
    <property type="match status" value="1"/>
</dbReference>
<evidence type="ECO:0000256" key="7">
    <source>
        <dbReference type="RuleBase" id="RU003557"/>
    </source>
</evidence>
<dbReference type="Proteomes" id="UP000683507">
    <property type="component" value="Chromosome"/>
</dbReference>
<comment type="catalytic activity">
    <reaction evidence="5">
        <text>succinyl-CoA + acetyl-CoA = 3-oxoadipyl-CoA + CoA</text>
        <dbReference type="Rhea" id="RHEA:19481"/>
        <dbReference type="ChEBI" id="CHEBI:57287"/>
        <dbReference type="ChEBI" id="CHEBI:57288"/>
        <dbReference type="ChEBI" id="CHEBI:57292"/>
        <dbReference type="ChEBI" id="CHEBI:57348"/>
        <dbReference type="EC" id="2.3.1.174"/>
    </reaction>
</comment>
<evidence type="ECO:0000256" key="5">
    <source>
        <dbReference type="ARBA" id="ARBA00048527"/>
    </source>
</evidence>
<organism evidence="10 11">
    <name type="scientific">Parvicella tangerina</name>
    <dbReference type="NCBI Taxonomy" id="2829795"/>
    <lineage>
        <taxon>Bacteria</taxon>
        <taxon>Pseudomonadati</taxon>
        <taxon>Bacteroidota</taxon>
        <taxon>Flavobacteriia</taxon>
        <taxon>Flavobacteriales</taxon>
        <taxon>Parvicellaceae</taxon>
        <taxon>Parvicella</taxon>
    </lineage>
</organism>
<keyword evidence="3 7" id="KW-0808">Transferase</keyword>
<dbReference type="InterPro" id="IPR020617">
    <property type="entry name" value="Thiolase_C"/>
</dbReference>
<name>A0A916JK40_9FLAO</name>
<dbReference type="InterPro" id="IPR016039">
    <property type="entry name" value="Thiolase-like"/>
</dbReference>
<evidence type="ECO:0000313" key="10">
    <source>
        <dbReference type="EMBL" id="CAG5076993.1"/>
    </source>
</evidence>
<evidence type="ECO:0000256" key="6">
    <source>
        <dbReference type="PIRSR" id="PIRSR000429-1"/>
    </source>
</evidence>
<evidence type="ECO:0000259" key="9">
    <source>
        <dbReference type="Pfam" id="PF02803"/>
    </source>
</evidence>
<comment type="pathway">
    <text evidence="1">Aromatic compound metabolism.</text>
</comment>
<dbReference type="NCBIfam" id="NF006551">
    <property type="entry name" value="PRK09050.1"/>
    <property type="match status" value="1"/>
</dbReference>
<dbReference type="EMBL" id="OU015584">
    <property type="protein sequence ID" value="CAG5076993.1"/>
    <property type="molecule type" value="Genomic_DNA"/>
</dbReference>
<dbReference type="KEGG" id="ptan:CRYO30217_00265"/>
<dbReference type="InterPro" id="IPR020613">
    <property type="entry name" value="Thiolase_CS"/>
</dbReference>
<evidence type="ECO:0000313" key="11">
    <source>
        <dbReference type="Proteomes" id="UP000683507"/>
    </source>
</evidence>
<gene>
    <name evidence="10" type="primary">pcaF</name>
    <name evidence="10" type="ORF">CRYO30217_00265</name>
</gene>
<proteinExistence type="inferred from homology"/>
<dbReference type="InterPro" id="IPR050215">
    <property type="entry name" value="Thiolase-like_sf_Thiolase"/>
</dbReference>
<feature type="active site" description="Proton acceptor" evidence="6">
    <location>
        <position position="358"/>
    </location>
</feature>
<dbReference type="GO" id="GO:0010124">
    <property type="term" value="P:phenylacetate catabolic process"/>
    <property type="evidence" value="ECO:0007669"/>
    <property type="project" value="TreeGrafter"/>
</dbReference>
<dbReference type="NCBIfam" id="TIGR01930">
    <property type="entry name" value="AcCoA-C-Actrans"/>
    <property type="match status" value="1"/>
</dbReference>
<dbReference type="NCBIfam" id="TIGR02430">
    <property type="entry name" value="pcaF"/>
    <property type="match status" value="1"/>
</dbReference>
<dbReference type="Pfam" id="PF02803">
    <property type="entry name" value="Thiolase_C"/>
    <property type="match status" value="1"/>
</dbReference>
<dbReference type="GO" id="GO:0005737">
    <property type="term" value="C:cytoplasm"/>
    <property type="evidence" value="ECO:0007669"/>
    <property type="project" value="UniProtKB-ARBA"/>
</dbReference>
<evidence type="ECO:0000256" key="1">
    <source>
        <dbReference type="ARBA" id="ARBA00005211"/>
    </source>
</evidence>
<comment type="similarity">
    <text evidence="2 7">Belongs to the thiolase-like superfamily. Thiolase family.</text>
</comment>
<dbReference type="SUPFAM" id="SSF53901">
    <property type="entry name" value="Thiolase-like"/>
    <property type="match status" value="2"/>
</dbReference>
<feature type="active site" description="Acyl-thioester intermediate" evidence="6">
    <location>
        <position position="90"/>
    </location>
</feature>
<dbReference type="GO" id="GO:0006635">
    <property type="term" value="P:fatty acid beta-oxidation"/>
    <property type="evidence" value="ECO:0007669"/>
    <property type="project" value="TreeGrafter"/>
</dbReference>
<dbReference type="GO" id="GO:0019619">
    <property type="term" value="P:3,4-dihydroxybenzoate catabolic process"/>
    <property type="evidence" value="ECO:0007669"/>
    <property type="project" value="InterPro"/>
</dbReference>
<dbReference type="PROSITE" id="PS00737">
    <property type="entry name" value="THIOLASE_2"/>
    <property type="match status" value="1"/>
</dbReference>
<dbReference type="EC" id="2.3.1.174" evidence="10"/>